<evidence type="ECO:0000256" key="1">
    <source>
        <dbReference type="SAM" id="MobiDB-lite"/>
    </source>
</evidence>
<proteinExistence type="predicted"/>
<dbReference type="InParanoid" id="I3EGK8"/>
<reference evidence="3" key="1">
    <citation type="submission" date="2011-01" db="EMBL/GenBank/DDBJ databases">
        <title>The Genome Sequence of Nematocida parisii strain ERTm3.</title>
        <authorList>
            <consortium name="The Broad Institute Genome Sequencing Platform"/>
            <consortium name="The Broad Institute Genome Sequencing Center for Infectious Disease"/>
            <person name="Cuomo C."/>
            <person name="Troemel E."/>
            <person name="Young S.K."/>
            <person name="Zeng Q."/>
            <person name="Gargeya S."/>
            <person name="Fitzgerald M."/>
            <person name="Haas B."/>
            <person name="Abouelleil A."/>
            <person name="Alvarado L."/>
            <person name="Arachchi H.M."/>
            <person name="Berlin A."/>
            <person name="Chapman S.B."/>
            <person name="Gearin G."/>
            <person name="Goldberg J."/>
            <person name="Griggs A."/>
            <person name="Gujja S."/>
            <person name="Hansen M."/>
            <person name="Heiman D."/>
            <person name="Howarth C."/>
            <person name="Larimer J."/>
            <person name="Lui A."/>
            <person name="MacDonald P.J.P."/>
            <person name="McCowen C."/>
            <person name="Montmayeur A."/>
            <person name="Murphy C."/>
            <person name="Neiman D."/>
            <person name="Pearson M."/>
            <person name="Priest M."/>
            <person name="Roberts A."/>
            <person name="Saif S."/>
            <person name="Shea T."/>
            <person name="Sisk P."/>
            <person name="Stolte C."/>
            <person name="Sykes S."/>
            <person name="Wortman J."/>
            <person name="Nusbaum C."/>
            <person name="Birren B."/>
        </authorList>
    </citation>
    <scope>NUCLEOTIDE SEQUENCE</scope>
    <source>
        <strain evidence="3">ERTm3</strain>
    </source>
</reference>
<accession>I3EGK8</accession>
<keyword evidence="4" id="KW-1185">Reference proteome</keyword>
<organism evidence="3 4">
    <name type="scientific">Nematocida parisii (strain ERTm3)</name>
    <name type="common">Nematode killer fungus</name>
    <dbReference type="NCBI Taxonomy" id="935791"/>
    <lineage>
        <taxon>Eukaryota</taxon>
        <taxon>Fungi</taxon>
        <taxon>Fungi incertae sedis</taxon>
        <taxon>Microsporidia</taxon>
        <taxon>Nematocida</taxon>
    </lineage>
</organism>
<gene>
    <name evidence="3" type="ORF">NEQG_01799</name>
</gene>
<sequence>MYFVSKEKGVFPSEVEFSKKIQKIEGISPGGVGSVMKNTGREASSLGAPPVYQKKVIAVPMTNSFSFNSVPPEDSWERGISKKTNIPYAPSNSALGGSSEGEVLRGAHLGMGGYGEREPSYQSIHYSSVFDQDNGGISIMNSSSTGVIGGGYNNDSPISDHRMHSLESQGGSMGLHRRSPSMPRPQGVSGSAGGTFSSFSTPDAFNYLSANSSATSCNLSMGSECSPRFLQGRSSYAVRGEGAEPIYNTLRQEPGVRAAYNPLTDTAYQTAQISQLKHTVILSDAIFPFIDFTQDFTKQHLLVNEALGLPRLQPHNIALTKNIMDMVISNGGLQAVDENSMWGVIVKELGQKTEDTHKLRMYYIIVCYPYEQIIRIYKSASEVPQPIIIVYIEPKKADMLPEIINMLGQKKKKTEERPQISAKIVETSGILEISVVMNEMYASGVRNSQELMETLTHMKSFTCTSDMVESVFSCLDVALIEKQLRVIMVEWISKKVEDISSKDIADVEKRIIQTYEEILGQCADRCIEQQKGGDTEEADKDGQDSDESQQEITAQDLSRQNDSLAKEKRLCMKNYSEHDGVYVYPTIDICEEPAVPSGACTAHEHCAIYQHSRCPCGKSLVKFDTPADIYYSVLLFLAKSSSVSVSINTISLLARLLEAMPAVMFSFKYKYIYKAMIILWNILKDQKSRSFLEAGSMCAQLAEDGFSKLSREVSKLLSSPILSKQDILSIISNGQLEIIMKIANSPNGQSILSYTRVQRLAEIWRYLLFLVCSNFFSEKNAEFLETTLTSIDGLSVYLRSHLEKSSELSQVLGIMEIESGGWVLDVLSSDVFTDSVYLLCDFIFSANSLAAVPHIGHVLLQQ</sequence>
<feature type="domain" description="ARID" evidence="2">
    <location>
        <begin position="283"/>
        <end position="375"/>
    </location>
</feature>
<evidence type="ECO:0000313" key="3">
    <source>
        <dbReference type="EMBL" id="EIJ88355.1"/>
    </source>
</evidence>
<evidence type="ECO:0000259" key="2">
    <source>
        <dbReference type="PROSITE" id="PS51011"/>
    </source>
</evidence>
<protein>
    <recommendedName>
        <fullName evidence="2">ARID domain-containing protein</fullName>
    </recommendedName>
</protein>
<dbReference type="AlphaFoldDB" id="I3EGK8"/>
<evidence type="ECO:0000313" key="4">
    <source>
        <dbReference type="Proteomes" id="UP000002872"/>
    </source>
</evidence>
<dbReference type="GO" id="GO:0003677">
    <property type="term" value="F:DNA binding"/>
    <property type="evidence" value="ECO:0007669"/>
    <property type="project" value="InterPro"/>
</dbReference>
<name>I3EGK8_NEMP3</name>
<dbReference type="Proteomes" id="UP000002872">
    <property type="component" value="Unassembled WGS sequence"/>
</dbReference>
<dbReference type="InterPro" id="IPR036431">
    <property type="entry name" value="ARID_dom_sf"/>
</dbReference>
<dbReference type="EMBL" id="GL870879">
    <property type="protein sequence ID" value="EIJ88355.1"/>
    <property type="molecule type" value="Genomic_DNA"/>
</dbReference>
<dbReference type="InterPro" id="IPR001606">
    <property type="entry name" value="ARID_dom"/>
</dbReference>
<feature type="region of interest" description="Disordered" evidence="1">
    <location>
        <begin position="531"/>
        <end position="558"/>
    </location>
</feature>
<feature type="region of interest" description="Disordered" evidence="1">
    <location>
        <begin position="168"/>
        <end position="195"/>
    </location>
</feature>
<feature type="compositionally biased region" description="Acidic residues" evidence="1">
    <location>
        <begin position="535"/>
        <end position="549"/>
    </location>
</feature>
<dbReference type="PROSITE" id="PS51011">
    <property type="entry name" value="ARID"/>
    <property type="match status" value="1"/>
</dbReference>
<dbReference type="VEuPathDB" id="MicrosporidiaDB:NEQG_01799"/>
<dbReference type="HOGENOM" id="CLU_332059_0_0_1"/>
<dbReference type="SUPFAM" id="SSF46774">
    <property type="entry name" value="ARID-like"/>
    <property type="match status" value="1"/>
</dbReference>
<dbReference type="OrthoDB" id="2196206at2759"/>
<dbReference type="Gene3D" id="1.10.150.60">
    <property type="entry name" value="ARID DNA-binding domain"/>
    <property type="match status" value="1"/>
</dbReference>